<dbReference type="SUPFAM" id="SSF52540">
    <property type="entry name" value="P-loop containing nucleoside triphosphate hydrolases"/>
    <property type="match status" value="1"/>
</dbReference>
<feature type="domain" description="AAA+ ATPase" evidence="2">
    <location>
        <begin position="123"/>
        <end position="248"/>
    </location>
</feature>
<dbReference type="InterPro" id="IPR027417">
    <property type="entry name" value="P-loop_NTPase"/>
</dbReference>
<dbReference type="SMART" id="SM00382">
    <property type="entry name" value="AAA"/>
    <property type="match status" value="1"/>
</dbReference>
<evidence type="ECO:0000313" key="4">
    <source>
        <dbReference type="Proteomes" id="UP000177626"/>
    </source>
</evidence>
<gene>
    <name evidence="3" type="ORF">A2406_00580</name>
</gene>
<dbReference type="EMBL" id="MHKQ01000016">
    <property type="protein sequence ID" value="OGY93833.1"/>
    <property type="molecule type" value="Genomic_DNA"/>
</dbReference>
<dbReference type="InterPro" id="IPR050921">
    <property type="entry name" value="T4SS_GSP_E_ATPase"/>
</dbReference>
<evidence type="ECO:0000313" key="3">
    <source>
        <dbReference type="EMBL" id="OGY93833.1"/>
    </source>
</evidence>
<dbReference type="CDD" id="cd01131">
    <property type="entry name" value="PilT"/>
    <property type="match status" value="1"/>
</dbReference>
<dbReference type="GO" id="GO:0016887">
    <property type="term" value="F:ATP hydrolysis activity"/>
    <property type="evidence" value="ECO:0007669"/>
    <property type="project" value="InterPro"/>
</dbReference>
<comment type="caution">
    <text evidence="3">The sequence shown here is derived from an EMBL/GenBank/DDBJ whole genome shotgun (WGS) entry which is preliminary data.</text>
</comment>
<reference evidence="3 4" key="1">
    <citation type="journal article" date="2016" name="Nat. Commun.">
        <title>Thousands of microbial genomes shed light on interconnected biogeochemical processes in an aquifer system.</title>
        <authorList>
            <person name="Anantharaman K."/>
            <person name="Brown C.T."/>
            <person name="Hug L.A."/>
            <person name="Sharon I."/>
            <person name="Castelle C.J."/>
            <person name="Probst A.J."/>
            <person name="Thomas B.C."/>
            <person name="Singh A."/>
            <person name="Wilkins M.J."/>
            <person name="Karaoz U."/>
            <person name="Brodie E.L."/>
            <person name="Williams K.H."/>
            <person name="Hubbard S.S."/>
            <person name="Banfield J.F."/>
        </authorList>
    </citation>
    <scope>NUCLEOTIDE SEQUENCE [LARGE SCALE GENOMIC DNA]</scope>
</reference>
<dbReference type="InterPro" id="IPR003593">
    <property type="entry name" value="AAA+_ATPase"/>
</dbReference>
<dbReference type="GO" id="GO:0005524">
    <property type="term" value="F:ATP binding"/>
    <property type="evidence" value="ECO:0007669"/>
    <property type="project" value="InterPro"/>
</dbReference>
<dbReference type="AlphaFoldDB" id="A0A1G2BXC4"/>
<dbReference type="Proteomes" id="UP000177626">
    <property type="component" value="Unassembled WGS sequence"/>
</dbReference>
<dbReference type="Gene3D" id="3.30.450.90">
    <property type="match status" value="1"/>
</dbReference>
<dbReference type="Pfam" id="PF00437">
    <property type="entry name" value="T2SSE"/>
    <property type="match status" value="1"/>
</dbReference>
<dbReference type="PANTHER" id="PTHR30486">
    <property type="entry name" value="TWITCHING MOTILITY PROTEIN PILT"/>
    <property type="match status" value="1"/>
</dbReference>
<accession>A0A1G2BXC4</accession>
<dbReference type="InterPro" id="IPR006321">
    <property type="entry name" value="PilT/PilU"/>
</dbReference>
<evidence type="ECO:0000259" key="2">
    <source>
        <dbReference type="SMART" id="SM00382"/>
    </source>
</evidence>
<dbReference type="InterPro" id="IPR001482">
    <property type="entry name" value="T2SS/T4SS_dom"/>
</dbReference>
<comment type="similarity">
    <text evidence="1">Belongs to the GSP E family.</text>
</comment>
<organism evidence="3 4">
    <name type="scientific">Candidatus Komeilibacteria bacterium RIFOXYC1_FULL_37_11</name>
    <dbReference type="NCBI Taxonomy" id="1798555"/>
    <lineage>
        <taxon>Bacteria</taxon>
        <taxon>Candidatus Komeiliibacteriota</taxon>
    </lineage>
</organism>
<proteinExistence type="inferred from homology"/>
<dbReference type="NCBIfam" id="TIGR01420">
    <property type="entry name" value="pilT_fam"/>
    <property type="match status" value="1"/>
</dbReference>
<dbReference type="Gene3D" id="3.40.50.300">
    <property type="entry name" value="P-loop containing nucleotide triphosphate hydrolases"/>
    <property type="match status" value="1"/>
</dbReference>
<protein>
    <submittedName>
        <fullName evidence="3">Type IV pili twitching motility protein PilT</fullName>
    </submittedName>
</protein>
<name>A0A1G2BXC4_9BACT</name>
<evidence type="ECO:0000256" key="1">
    <source>
        <dbReference type="ARBA" id="ARBA00006611"/>
    </source>
</evidence>
<sequence>MNINSLFKKATECKASDLHIIVGKPPILRIDGELKFIDGEPEITKTKAEEMIFSVLTERQKNKFIEERELDLSYEIPKFSRYRVNLHWEKDNIGLVARVISNDVPNMEDLGLPPIVNEMIERTAGLLLVTGPTGCGKSTTLAAMVEKINSMRFANIITLEDPIEYIHKPNKSIIKQRQLGNDMLSFDSALRHVLRQDPNVIMVGEVRDLESMSATITLAETGHLVLATLHTHNAAQTIDRIIDVFPPHQQSQVRLQLSISLNGIISQQLLPKTGGGRVAAREILINTPAVANIIRENKIPQIKSVIQTSADEGMFSMEQNIKELLEEGLIEETTALAYLNNLQ</sequence>